<proteinExistence type="predicted"/>
<dbReference type="Pfam" id="PF10982">
    <property type="entry name" value="DUF2789"/>
    <property type="match status" value="1"/>
</dbReference>
<dbReference type="RefSeq" id="WP_285983919.1">
    <property type="nucleotide sequence ID" value="NZ_JASVDS010000005.1"/>
</dbReference>
<evidence type="ECO:0000313" key="2">
    <source>
        <dbReference type="Proteomes" id="UP001238603"/>
    </source>
</evidence>
<organism evidence="1 2">
    <name type="scientific">Roseateles subflavus</name>
    <dbReference type="NCBI Taxonomy" id="3053353"/>
    <lineage>
        <taxon>Bacteria</taxon>
        <taxon>Pseudomonadati</taxon>
        <taxon>Pseudomonadota</taxon>
        <taxon>Betaproteobacteria</taxon>
        <taxon>Burkholderiales</taxon>
        <taxon>Sphaerotilaceae</taxon>
        <taxon>Roseateles</taxon>
    </lineage>
</organism>
<evidence type="ECO:0000313" key="1">
    <source>
        <dbReference type="EMBL" id="MDL5033844.1"/>
    </source>
</evidence>
<comment type="caution">
    <text evidence="1">The sequence shown here is derived from an EMBL/GenBank/DDBJ whole genome shotgun (WGS) entry which is preliminary data.</text>
</comment>
<dbReference type="EMBL" id="JASVDS010000005">
    <property type="protein sequence ID" value="MDL5033844.1"/>
    <property type="molecule type" value="Genomic_DNA"/>
</dbReference>
<sequence length="89" mass="10127">MTPMNHRFSELFAQLGLPDHPEEIRHFLWQHSPLDPGLRLHEAPFWTTSQAQLLSEELAANADWAQLVDQLSTALRTAHLSGDEDEALE</sequence>
<protein>
    <submittedName>
        <fullName evidence="1">DUF2789 family protein</fullName>
    </submittedName>
</protein>
<dbReference type="Proteomes" id="UP001238603">
    <property type="component" value="Unassembled WGS sequence"/>
</dbReference>
<gene>
    <name evidence="1" type="ORF">QRD43_18180</name>
</gene>
<keyword evidence="2" id="KW-1185">Reference proteome</keyword>
<dbReference type="InterPro" id="IPR038086">
    <property type="entry name" value="DUF2789_sf"/>
</dbReference>
<reference evidence="1 2" key="1">
    <citation type="submission" date="2023-06" db="EMBL/GenBank/DDBJ databases">
        <title>Pelomonas sp. APW6 16S ribosomal RNA gene genome sequencing and assembly.</title>
        <authorList>
            <person name="Woo H."/>
        </authorList>
    </citation>
    <scope>NUCLEOTIDE SEQUENCE [LARGE SCALE GENOMIC DNA]</scope>
    <source>
        <strain evidence="1 2">APW6</strain>
    </source>
</reference>
<dbReference type="Gene3D" id="1.10.10.1130">
    <property type="entry name" value="Uncharacterised protein PF10982, DUF2789"/>
    <property type="match status" value="1"/>
</dbReference>
<dbReference type="InterPro" id="IPR021250">
    <property type="entry name" value="DUF2789"/>
</dbReference>
<name>A0ABT7LLV6_9BURK</name>
<accession>A0ABT7LLV6</accession>